<dbReference type="GO" id="GO:0008483">
    <property type="term" value="F:transaminase activity"/>
    <property type="evidence" value="ECO:0007669"/>
    <property type="project" value="UniProtKB-KW"/>
</dbReference>
<proteinExistence type="predicted"/>
<evidence type="ECO:0000313" key="2">
    <source>
        <dbReference type="EMBL" id="MFC7268693.1"/>
    </source>
</evidence>
<dbReference type="InterPro" id="IPR015422">
    <property type="entry name" value="PyrdxlP-dep_Trfase_small"/>
</dbReference>
<sequence>MSTIESYLASFDGEPGYLDWAAFGPLSPSVRAEVRADADLLGTGRRSSIDLVGENPGHAAALVAEMLDVPVDQVVLQPSTTDGLMQALFGLSGAVLVSDAEFPSLRVAAARAAQARPDLQVVRFEPDDAVVSPEAVREALTDDVTAVAVSLVDFRTGYRADLAGLREVIGDRLLIVDAVQGFGVVDADYAAADVVCAHGYKWLRAGRGTGFAWFGDRALERLTPVFSGLTGLGEADQPGELPPAARAARGFSVSRPDPLAAARLTTALRDVRDAGLDAIEAALRQRVDEVIAIADSHRIAVVTPRDPVRRAGIVALAPEPADAGPIAAALANHGLVFTAREGVLRIAPHAGTDEATMRMLVDALATAASGRAW</sequence>
<protein>
    <submittedName>
        <fullName evidence="2">Aminotransferase class V-fold PLP-dependent enzyme</fullName>
    </submittedName>
</protein>
<dbReference type="InterPro" id="IPR015421">
    <property type="entry name" value="PyrdxlP-dep_Trfase_major"/>
</dbReference>
<dbReference type="EMBL" id="JBHTBE010000001">
    <property type="protein sequence ID" value="MFC7268693.1"/>
    <property type="molecule type" value="Genomic_DNA"/>
</dbReference>
<dbReference type="SUPFAM" id="SSF53383">
    <property type="entry name" value="PLP-dependent transferases"/>
    <property type="match status" value="1"/>
</dbReference>
<dbReference type="Gene3D" id="3.40.640.10">
    <property type="entry name" value="Type I PLP-dependent aspartate aminotransferase-like (Major domain)"/>
    <property type="match status" value="1"/>
</dbReference>
<comment type="caution">
    <text evidence="2">The sequence shown here is derived from an EMBL/GenBank/DDBJ whole genome shotgun (WGS) entry which is preliminary data.</text>
</comment>
<evidence type="ECO:0000313" key="3">
    <source>
        <dbReference type="Proteomes" id="UP001596507"/>
    </source>
</evidence>
<gene>
    <name evidence="2" type="ORF">ACFQRL_06960</name>
</gene>
<keyword evidence="2" id="KW-0032">Aminotransferase</keyword>
<keyword evidence="3" id="KW-1185">Reference proteome</keyword>
<feature type="domain" description="Aminotransferase class V" evidence="1">
    <location>
        <begin position="59"/>
        <end position="337"/>
    </location>
</feature>
<dbReference type="PANTHER" id="PTHR43586:SF15">
    <property type="entry name" value="BLR3095 PROTEIN"/>
    <property type="match status" value="1"/>
</dbReference>
<dbReference type="Pfam" id="PF00266">
    <property type="entry name" value="Aminotran_5"/>
    <property type="match status" value="1"/>
</dbReference>
<dbReference type="PANTHER" id="PTHR43586">
    <property type="entry name" value="CYSTEINE DESULFURASE"/>
    <property type="match status" value="1"/>
</dbReference>
<keyword evidence="2" id="KW-0808">Transferase</keyword>
<dbReference type="InterPro" id="IPR000192">
    <property type="entry name" value="Aminotrans_V_dom"/>
</dbReference>
<dbReference type="Proteomes" id="UP001596507">
    <property type="component" value="Unassembled WGS sequence"/>
</dbReference>
<dbReference type="RefSeq" id="WP_262873575.1">
    <property type="nucleotide sequence ID" value="NZ_BAABKW010000002.1"/>
</dbReference>
<organism evidence="2 3">
    <name type="scientific">Microbacterium fluvii</name>
    <dbReference type="NCBI Taxonomy" id="415215"/>
    <lineage>
        <taxon>Bacteria</taxon>
        <taxon>Bacillati</taxon>
        <taxon>Actinomycetota</taxon>
        <taxon>Actinomycetes</taxon>
        <taxon>Micrococcales</taxon>
        <taxon>Microbacteriaceae</taxon>
        <taxon>Microbacterium</taxon>
    </lineage>
</organism>
<evidence type="ECO:0000259" key="1">
    <source>
        <dbReference type="Pfam" id="PF00266"/>
    </source>
</evidence>
<accession>A0ABW2HBI8</accession>
<name>A0ABW2HBI8_9MICO</name>
<dbReference type="Gene3D" id="3.90.1150.10">
    <property type="entry name" value="Aspartate Aminotransferase, domain 1"/>
    <property type="match status" value="1"/>
</dbReference>
<reference evidence="3" key="1">
    <citation type="journal article" date="2019" name="Int. J. Syst. Evol. Microbiol.">
        <title>The Global Catalogue of Microorganisms (GCM) 10K type strain sequencing project: providing services to taxonomists for standard genome sequencing and annotation.</title>
        <authorList>
            <consortium name="The Broad Institute Genomics Platform"/>
            <consortium name="The Broad Institute Genome Sequencing Center for Infectious Disease"/>
            <person name="Wu L."/>
            <person name="Ma J."/>
        </authorList>
    </citation>
    <scope>NUCLEOTIDE SEQUENCE [LARGE SCALE GENOMIC DNA]</scope>
    <source>
        <strain evidence="3">CGMCC 1.15772</strain>
    </source>
</reference>
<dbReference type="InterPro" id="IPR015424">
    <property type="entry name" value="PyrdxlP-dep_Trfase"/>
</dbReference>